<dbReference type="Pfam" id="PF00650">
    <property type="entry name" value="CRAL_TRIO"/>
    <property type="match status" value="1"/>
</dbReference>
<name>A0A8J2K9E2_9HEXA</name>
<proteinExistence type="predicted"/>
<dbReference type="SMART" id="SM00516">
    <property type="entry name" value="SEC14"/>
    <property type="match status" value="1"/>
</dbReference>
<feature type="domain" description="CRAL-TRIO" evidence="1">
    <location>
        <begin position="1"/>
        <end position="157"/>
    </location>
</feature>
<dbReference type="AlphaFoldDB" id="A0A8J2K9E2"/>
<accession>A0A8J2K9E2</accession>
<protein>
    <recommendedName>
        <fullName evidence="1">CRAL-TRIO domain-containing protein</fullName>
    </recommendedName>
</protein>
<organism evidence="2 3">
    <name type="scientific">Allacma fusca</name>
    <dbReference type="NCBI Taxonomy" id="39272"/>
    <lineage>
        <taxon>Eukaryota</taxon>
        <taxon>Metazoa</taxon>
        <taxon>Ecdysozoa</taxon>
        <taxon>Arthropoda</taxon>
        <taxon>Hexapoda</taxon>
        <taxon>Collembola</taxon>
        <taxon>Symphypleona</taxon>
        <taxon>Sminthuridae</taxon>
        <taxon>Allacma</taxon>
    </lineage>
</organism>
<dbReference type="PANTHER" id="PTHR23324">
    <property type="entry name" value="SEC14 RELATED PROTEIN"/>
    <property type="match status" value="1"/>
</dbReference>
<feature type="non-terminal residue" evidence="2">
    <location>
        <position position="1"/>
    </location>
</feature>
<keyword evidence="3" id="KW-1185">Reference proteome</keyword>
<dbReference type="PANTHER" id="PTHR23324:SF83">
    <property type="entry name" value="SEC14-LIKE PROTEIN 2"/>
    <property type="match status" value="1"/>
</dbReference>
<gene>
    <name evidence="2" type="ORF">AFUS01_LOCUS24124</name>
</gene>
<dbReference type="EMBL" id="CAJVCH010297835">
    <property type="protein sequence ID" value="CAG7785506.1"/>
    <property type="molecule type" value="Genomic_DNA"/>
</dbReference>
<evidence type="ECO:0000313" key="3">
    <source>
        <dbReference type="Proteomes" id="UP000708208"/>
    </source>
</evidence>
<dbReference type="GO" id="GO:0005737">
    <property type="term" value="C:cytoplasm"/>
    <property type="evidence" value="ECO:0007669"/>
    <property type="project" value="TreeGrafter"/>
</dbReference>
<dbReference type="OrthoDB" id="1434354at2759"/>
<reference evidence="2" key="1">
    <citation type="submission" date="2021-06" db="EMBL/GenBank/DDBJ databases">
        <authorList>
            <person name="Hodson N. C."/>
            <person name="Mongue J. A."/>
            <person name="Jaron S. K."/>
        </authorList>
    </citation>
    <scope>NUCLEOTIDE SEQUENCE</scope>
</reference>
<sequence length="239" mass="27680">MFISGPIGKWDFRAVASAGQKDDSDRRFTIQWFERAMNILSKLTTKTKYYSQVSVVFDCNEFPYRQLASKRVITMLIEMIKTFEDNYPEILRVIFVINAPAIFSILWGIIKPFLTERTTSKIRIHGSDRTKWRADILSMINEDNLPSAYGGANTTCQNYRFQTDIPTTSSIVPCFGKYPEGDLRQVHIGARELYTVEVNATLGLRINWIFRTDDHDIFFRVDFEDVEDTVEPCRVDSDL</sequence>
<dbReference type="InterPro" id="IPR051064">
    <property type="entry name" value="SEC14/CRAL-TRIO_domain"/>
</dbReference>
<evidence type="ECO:0000313" key="2">
    <source>
        <dbReference type="EMBL" id="CAG7785506.1"/>
    </source>
</evidence>
<dbReference type="CDD" id="cd00170">
    <property type="entry name" value="SEC14"/>
    <property type="match status" value="1"/>
</dbReference>
<dbReference type="Proteomes" id="UP000708208">
    <property type="component" value="Unassembled WGS sequence"/>
</dbReference>
<comment type="caution">
    <text evidence="2">The sequence shown here is derived from an EMBL/GenBank/DDBJ whole genome shotgun (WGS) entry which is preliminary data.</text>
</comment>
<dbReference type="InterPro" id="IPR001251">
    <property type="entry name" value="CRAL-TRIO_dom"/>
</dbReference>
<evidence type="ECO:0000259" key="1">
    <source>
        <dbReference type="PROSITE" id="PS50191"/>
    </source>
</evidence>
<dbReference type="PROSITE" id="PS50191">
    <property type="entry name" value="CRAL_TRIO"/>
    <property type="match status" value="1"/>
</dbReference>